<dbReference type="NCBIfam" id="NF033551">
    <property type="entry name" value="transpos_IS1182"/>
    <property type="match status" value="1"/>
</dbReference>
<name>A0A844D4N6_9BURK</name>
<evidence type="ECO:0000256" key="1">
    <source>
        <dbReference type="SAM" id="MobiDB-lite"/>
    </source>
</evidence>
<evidence type="ECO:0000313" key="4">
    <source>
        <dbReference type="EMBL" id="MRW84775.1"/>
    </source>
</evidence>
<comment type="caution">
    <text evidence="4">The sequence shown here is derived from an EMBL/GenBank/DDBJ whole genome shotgun (WGS) entry which is preliminary data.</text>
</comment>
<dbReference type="AlphaFoldDB" id="A0A844D4N6"/>
<dbReference type="GO" id="GO:0003677">
    <property type="term" value="F:DNA binding"/>
    <property type="evidence" value="ECO:0007669"/>
    <property type="project" value="InterPro"/>
</dbReference>
<dbReference type="Pfam" id="PF01609">
    <property type="entry name" value="DDE_Tnp_1"/>
    <property type="match status" value="1"/>
</dbReference>
<accession>A0A844D4N6</accession>
<feature type="domain" description="Transposase IS4-like" evidence="2">
    <location>
        <begin position="238"/>
        <end position="460"/>
    </location>
</feature>
<evidence type="ECO:0000259" key="3">
    <source>
        <dbReference type="Pfam" id="PF05598"/>
    </source>
</evidence>
<dbReference type="Proteomes" id="UP000439986">
    <property type="component" value="Unassembled WGS sequence"/>
</dbReference>
<evidence type="ECO:0000313" key="5">
    <source>
        <dbReference type="Proteomes" id="UP000439986"/>
    </source>
</evidence>
<dbReference type="RefSeq" id="WP_154357832.1">
    <property type="nucleotide sequence ID" value="NZ_WKJL01000007.1"/>
</dbReference>
<dbReference type="PANTHER" id="PTHR33408:SF2">
    <property type="entry name" value="TRANSPOSASE DDE DOMAIN-CONTAINING PROTEIN"/>
    <property type="match status" value="1"/>
</dbReference>
<dbReference type="PANTHER" id="PTHR33408">
    <property type="entry name" value="TRANSPOSASE"/>
    <property type="match status" value="1"/>
</dbReference>
<dbReference type="InterPro" id="IPR047629">
    <property type="entry name" value="IS1182_transpos"/>
</dbReference>
<sequence length="480" mass="54497">MKRFVEGTDRSQSVLFPEHLDDYVAEDNIVRIVEAFIEALDLKALGFAGAEPARTGRPSYHPAVLLGIYIYGYLNRIQSSRRLEREAQRNVELMWLTGRLSPDFKTIADFRKDNGPAICQVCRQFVQVCRRLDVFSDSSVAIDGSKFKAVNNRDRNFTNNKLEARVEQLEESIKRYMDELDRADRDPMFVAETRLTRIKEKIAGLKEQIENLAELNKQLKQAPDQQISLTDPDARSMSTSGRGTATVGYNVQSAVDTKHHLIVAHEVTNVGNDRAQLASMAKQANEVLEKEHLEVYADRGYYSGPEILACEESGMVPLVPKPLTSGNRAKGLFDKRDFRYLPESDEFQCPAGERAIRRFSTLEKGLLFYKYWSSSCPKCPIKSQCTTGTNRRIARWEHEDALDRMSKRLAERGDVARVRRQTVEHPFGTLKAWMGATHFLTRTLPRVKTEMSLHVLAYNLKRVVNIMGHQGLKAALLGLA</sequence>
<feature type="domain" description="Transposase InsH N-terminal" evidence="3">
    <location>
        <begin position="19"/>
        <end position="112"/>
    </location>
</feature>
<feature type="region of interest" description="Disordered" evidence="1">
    <location>
        <begin position="223"/>
        <end position="242"/>
    </location>
</feature>
<keyword evidence="5" id="KW-1185">Reference proteome</keyword>
<evidence type="ECO:0000259" key="2">
    <source>
        <dbReference type="Pfam" id="PF01609"/>
    </source>
</evidence>
<dbReference type="GO" id="GO:0004803">
    <property type="term" value="F:transposase activity"/>
    <property type="evidence" value="ECO:0007669"/>
    <property type="project" value="InterPro"/>
</dbReference>
<protein>
    <submittedName>
        <fullName evidence="4">IS1182 family transposase</fullName>
    </submittedName>
</protein>
<dbReference type="InterPro" id="IPR002559">
    <property type="entry name" value="Transposase_11"/>
</dbReference>
<dbReference type="Pfam" id="PF05598">
    <property type="entry name" value="DUF772"/>
    <property type="match status" value="1"/>
</dbReference>
<reference evidence="4 5" key="1">
    <citation type="submission" date="2019-11" db="EMBL/GenBank/DDBJ databases">
        <title>Novel species isolated from a subtropical stream in China.</title>
        <authorList>
            <person name="Lu H."/>
        </authorList>
    </citation>
    <scope>NUCLEOTIDE SEQUENCE [LARGE SCALE GENOMIC DNA]</scope>
    <source>
        <strain evidence="4 5">FT26W</strain>
    </source>
</reference>
<dbReference type="EMBL" id="WKJL01000007">
    <property type="protein sequence ID" value="MRW84775.1"/>
    <property type="molecule type" value="Genomic_DNA"/>
</dbReference>
<gene>
    <name evidence="4" type="ORF">GJ698_11835</name>
</gene>
<proteinExistence type="predicted"/>
<dbReference type="InterPro" id="IPR008490">
    <property type="entry name" value="Transposase_InsH_N"/>
</dbReference>
<organism evidence="4 5">
    <name type="scientific">Duganella aquatilis</name>
    <dbReference type="NCBI Taxonomy" id="2666082"/>
    <lineage>
        <taxon>Bacteria</taxon>
        <taxon>Pseudomonadati</taxon>
        <taxon>Pseudomonadota</taxon>
        <taxon>Betaproteobacteria</taxon>
        <taxon>Burkholderiales</taxon>
        <taxon>Oxalobacteraceae</taxon>
        <taxon>Telluria group</taxon>
        <taxon>Duganella</taxon>
    </lineage>
</organism>
<dbReference type="GO" id="GO:0006313">
    <property type="term" value="P:DNA transposition"/>
    <property type="evidence" value="ECO:0007669"/>
    <property type="project" value="InterPro"/>
</dbReference>